<reference evidence="2 3" key="1">
    <citation type="journal article" date="2010" name="Nat. Biotechnol.">
        <title>Genome sequence of the model mushroom Schizophyllum commune.</title>
        <authorList>
            <person name="Ohm R.A."/>
            <person name="de Jong J.F."/>
            <person name="Lugones L.G."/>
            <person name="Aerts A."/>
            <person name="Kothe E."/>
            <person name="Stajich J.E."/>
            <person name="de Vries R.P."/>
            <person name="Record E."/>
            <person name="Levasseur A."/>
            <person name="Baker S.E."/>
            <person name="Bartholomew K.A."/>
            <person name="Coutinho P.M."/>
            <person name="Erdmann S."/>
            <person name="Fowler T.J."/>
            <person name="Gathman A.C."/>
            <person name="Lombard V."/>
            <person name="Henrissat B."/>
            <person name="Knabe N."/>
            <person name="Kuees U."/>
            <person name="Lilly W.W."/>
            <person name="Lindquist E."/>
            <person name="Lucas S."/>
            <person name="Magnuson J.K."/>
            <person name="Piumi F."/>
            <person name="Raudaskoski M."/>
            <person name="Salamov A."/>
            <person name="Schmutz J."/>
            <person name="Schwarze F.W.M.R."/>
            <person name="vanKuyk P.A."/>
            <person name="Horton J.S."/>
            <person name="Grigoriev I.V."/>
            <person name="Woesten H.A.B."/>
        </authorList>
    </citation>
    <scope>NUCLEOTIDE SEQUENCE [LARGE SCALE GENOMIC DNA]</scope>
    <source>
        <strain evidence="3">H4-8 / FGSC 9210</strain>
    </source>
</reference>
<dbReference type="KEGG" id="scm:SCHCO_02643281"/>
<feature type="region of interest" description="Disordered" evidence="1">
    <location>
        <begin position="1"/>
        <end position="137"/>
    </location>
</feature>
<dbReference type="PANTHER" id="PTHR28241:SF1">
    <property type="entry name" value="MITOCHONDRIAL IMPORT PROTEIN 1"/>
    <property type="match status" value="1"/>
</dbReference>
<name>D8QIR9_SCHCM</name>
<keyword evidence="3" id="KW-1185">Reference proteome</keyword>
<dbReference type="InterPro" id="IPR013262">
    <property type="entry name" value="OMP_MIM1/TOM13_mt"/>
</dbReference>
<dbReference type="GeneID" id="9593669"/>
<evidence type="ECO:0000256" key="1">
    <source>
        <dbReference type="SAM" id="MobiDB-lite"/>
    </source>
</evidence>
<dbReference type="eggNOG" id="ENOG502SBHA">
    <property type="taxonomic scope" value="Eukaryota"/>
</dbReference>
<dbReference type="OrthoDB" id="5529571at2759"/>
<protein>
    <submittedName>
        <fullName evidence="2">Expressed protein</fullName>
    </submittedName>
</protein>
<dbReference type="EMBL" id="GL377313">
    <property type="protein sequence ID" value="EFI92458.1"/>
    <property type="molecule type" value="Genomic_DNA"/>
</dbReference>
<feature type="region of interest" description="Disordered" evidence="1">
    <location>
        <begin position="152"/>
        <end position="184"/>
    </location>
</feature>
<dbReference type="InParanoid" id="D8QIR9"/>
<evidence type="ECO:0000313" key="2">
    <source>
        <dbReference type="EMBL" id="EFI92458.1"/>
    </source>
</evidence>
<feature type="compositionally biased region" description="Basic and acidic residues" evidence="1">
    <location>
        <begin position="80"/>
        <end position="99"/>
    </location>
</feature>
<proteinExistence type="predicted"/>
<dbReference type="Pfam" id="PF08219">
    <property type="entry name" value="TOM13"/>
    <property type="match status" value="1"/>
</dbReference>
<dbReference type="PANTHER" id="PTHR28241">
    <property type="entry name" value="MITOCHONDRIAL IMPORT PROTEIN 1"/>
    <property type="match status" value="1"/>
</dbReference>
<evidence type="ECO:0000313" key="3">
    <source>
        <dbReference type="Proteomes" id="UP000007431"/>
    </source>
</evidence>
<accession>D8QIR9</accession>
<dbReference type="VEuPathDB" id="FungiDB:SCHCODRAFT_02643281"/>
<organism evidence="3">
    <name type="scientific">Schizophyllum commune (strain H4-8 / FGSC 9210)</name>
    <name type="common">Split gill fungus</name>
    <dbReference type="NCBI Taxonomy" id="578458"/>
    <lineage>
        <taxon>Eukaryota</taxon>
        <taxon>Fungi</taxon>
        <taxon>Dikarya</taxon>
        <taxon>Basidiomycota</taxon>
        <taxon>Agaricomycotina</taxon>
        <taxon>Agaricomycetes</taxon>
        <taxon>Agaricomycetidae</taxon>
        <taxon>Agaricales</taxon>
        <taxon>Schizophyllaceae</taxon>
        <taxon>Schizophyllum</taxon>
    </lineage>
</organism>
<dbReference type="GO" id="GO:0045040">
    <property type="term" value="P:protein insertion into mitochondrial outer membrane"/>
    <property type="evidence" value="ECO:0007669"/>
    <property type="project" value="TreeGrafter"/>
</dbReference>
<dbReference type="STRING" id="578458.D8QIR9"/>
<dbReference type="RefSeq" id="XP_003027361.1">
    <property type="nucleotide sequence ID" value="XM_003027315.1"/>
</dbReference>
<dbReference type="AlphaFoldDB" id="D8QIR9"/>
<dbReference type="Proteomes" id="UP000007431">
    <property type="component" value="Unassembled WGS sequence"/>
</dbReference>
<dbReference type="HOGENOM" id="CLU_078285_0_0_1"/>
<dbReference type="GO" id="GO:0005741">
    <property type="term" value="C:mitochondrial outer membrane"/>
    <property type="evidence" value="ECO:0007669"/>
    <property type="project" value="InterPro"/>
</dbReference>
<dbReference type="GO" id="GO:0070096">
    <property type="term" value="P:mitochondrial outer membrane translocase complex assembly"/>
    <property type="evidence" value="ECO:0007669"/>
    <property type="project" value="TreeGrafter"/>
</dbReference>
<sequence length="291" mass="31482">MAAERVESVLEESLTGAFDLPPTQPPAPEPQAAAPEEPPASQDAPPPQPDLTHPPADMTEEEWKAQYDAYVASWKAQSAEAREKAEKERQKWEEIRAAERAAGGSQAESLAASSAWEQVSNAQATPAQPTAASPSPADVRDLVAGEFQKQWHATSQEAGRPEGTSHTAQHTEDDNSQKWENVPSDLTSSYPSMTFPELHTDASSPAHREREVQVRSVSLDVFDASLPPRSRAVALASALAINLFLPFVNGVMLGFGEIFAKNVVFKWFGWSAPGSTAANAGLRTQNSPFRR</sequence>
<feature type="compositionally biased region" description="Low complexity" evidence="1">
    <location>
        <begin position="30"/>
        <end position="43"/>
    </location>
</feature>
<feature type="compositionally biased region" description="Polar residues" evidence="1">
    <location>
        <begin position="106"/>
        <end position="121"/>
    </location>
</feature>
<feature type="compositionally biased region" description="Low complexity" evidence="1">
    <location>
        <begin position="122"/>
        <end position="137"/>
    </location>
</feature>
<dbReference type="OMA" id="AHVAEWR"/>
<gene>
    <name evidence="2" type="ORF">SCHCODRAFT_258704</name>
</gene>